<organism evidence="4 5">
    <name type="scientific">Leptolyngbya foveolarum</name>
    <dbReference type="NCBI Taxonomy" id="47253"/>
    <lineage>
        <taxon>Bacteria</taxon>
        <taxon>Bacillati</taxon>
        <taxon>Cyanobacteriota</taxon>
        <taxon>Cyanophyceae</taxon>
        <taxon>Leptolyngbyales</taxon>
        <taxon>Leptolyngbyaceae</taxon>
        <taxon>Leptolyngbya group</taxon>
        <taxon>Leptolyngbya</taxon>
    </lineage>
</organism>
<dbReference type="Proteomes" id="UP000249354">
    <property type="component" value="Unassembled WGS sequence"/>
</dbReference>
<dbReference type="EMBL" id="QBMC01000017">
    <property type="protein sequence ID" value="PZO21817.1"/>
    <property type="molecule type" value="Genomic_DNA"/>
</dbReference>
<evidence type="ECO:0000256" key="1">
    <source>
        <dbReference type="ARBA" id="ARBA00022737"/>
    </source>
</evidence>
<dbReference type="PANTHER" id="PTHR24171">
    <property type="entry name" value="ANKYRIN REPEAT DOMAIN-CONTAINING PROTEIN 39-RELATED"/>
    <property type="match status" value="1"/>
</dbReference>
<accession>A0A2W4URG1</accession>
<dbReference type="SUPFAM" id="SSF48403">
    <property type="entry name" value="Ankyrin repeat"/>
    <property type="match status" value="1"/>
</dbReference>
<evidence type="ECO:0000313" key="4">
    <source>
        <dbReference type="EMBL" id="PZO21817.1"/>
    </source>
</evidence>
<dbReference type="Pfam" id="PF00023">
    <property type="entry name" value="Ank"/>
    <property type="match status" value="1"/>
</dbReference>
<sequence>MRYPLSLEAISLGLLSAIGTVILAVTPLAAQTTPADDPSDAVSPFCQALLDKASPWGYDPDLLEALKVAIEQGGDLNQLCDFYGEQILPLNFLVATDEVLAQQLIEQGADVNARNGKGDTPLHYVGASVEIARSLIERGADVNAQNNTGLTPLHNTFGEKSAAVMALLIERGADVNAATPEGMTPLHFAYNFPTGDVAALLISKGADVNARTAGNFTPLLYALSFPEVAAQLLQAGADPTIQNREGAAIHAVNIWPDVLQLLLAAGVDVNARNQEGQTALHKQRFNFELMALLLAAGADVNVQDNQGRTPLFDVNLQVAEQLLAAGADLNIQDNLGRTPLHQAVLEEQSYFGPELVKLFLGRGAVATIKDYQGETALDLARRLDKPDIASLFPSDGGALVDGGTTDSEVVDPQLSKDIQRQVQDLLQSARAEDQSRETALSQLSQATELAQTISDVKERDHLLQGIGWAFVELDALEEARAIAQAMNYETYGETGRFRPELEQAIIKAYIQSGQMAQALSIAENAPPNVRDQYWEEAIGALVDQNLPVEAAALLDRIADDFGFDVYYRQRAISRINQVYIGAEQFETAQTFLQQQLPKQAGDEVSGLRETALWAGRSGRLETARAIANQIPENYRAETLIELAQLYQYQSQPEQAKSLLDEAQQLLSDTNKDRRRNFEIATKLAETYAELGEVEAARKVLIAAEQSGAVPADSYPPGDWVSAFAKIGAFDRAMQLVDGTSAAQQHKNRLSLATVYTDRGDYDPALTTLSQIPNSALSPYRKSKQKLFERIVEETLKEKVSVAKRAAQLIEDPTDSVSVWSEIAAFYREQQQPQSAIEILNRLVNDQALTANSLTAIAEEYWAIGQREQAIETAEGAISSIQNLPPAPWSPFYANRDGSLDLEAIAKLGRNWQAPELRAAAVREIETRIEAAASDELPLLGIDSSYRLVSLVELAYNPNQAPSELFNRNLARLKTAFEQAPANYRLSVLDRMASLYNNIDRPDEARAAIEELLPLIALLPDGSQRIFYYSRLASITIQNAGLEDQLKVLPRLSTPQRLNVLTGVVQQAAGEDDTARTMQYFDQLLQLSERSQSQSDRDGLLLDLAYQYENHSYVNGFYVPPLPRTSAAVALLMRLPQHISDPYQQVGVWSILSRLNLPPAETDKADKCLYAKLKEIPDGYRKREMLWIELENALNNRDFERATQMAYQLEGEYCRTALGWIETVRRAEEK</sequence>
<keyword evidence="1" id="KW-0677">Repeat</keyword>
<dbReference type="SUPFAM" id="SSF48452">
    <property type="entry name" value="TPR-like"/>
    <property type="match status" value="2"/>
</dbReference>
<evidence type="ECO:0000256" key="2">
    <source>
        <dbReference type="ARBA" id="ARBA00023043"/>
    </source>
</evidence>
<dbReference type="PROSITE" id="PS50088">
    <property type="entry name" value="ANK_REPEAT"/>
    <property type="match status" value="4"/>
</dbReference>
<evidence type="ECO:0000256" key="3">
    <source>
        <dbReference type="PROSITE-ProRule" id="PRU00023"/>
    </source>
</evidence>
<dbReference type="InterPro" id="IPR036770">
    <property type="entry name" value="Ankyrin_rpt-contain_sf"/>
</dbReference>
<dbReference type="Gene3D" id="1.25.40.10">
    <property type="entry name" value="Tetratricopeptide repeat domain"/>
    <property type="match status" value="2"/>
</dbReference>
<dbReference type="Gene3D" id="1.25.40.20">
    <property type="entry name" value="Ankyrin repeat-containing domain"/>
    <property type="match status" value="3"/>
</dbReference>
<feature type="repeat" description="ANK" evidence="3">
    <location>
        <begin position="181"/>
        <end position="213"/>
    </location>
</feature>
<gene>
    <name evidence="4" type="ORF">DCF25_04540</name>
</gene>
<dbReference type="InterPro" id="IPR011990">
    <property type="entry name" value="TPR-like_helical_dom_sf"/>
</dbReference>
<dbReference type="InterPro" id="IPR002110">
    <property type="entry name" value="Ankyrin_rpt"/>
</dbReference>
<feature type="repeat" description="ANK" evidence="3">
    <location>
        <begin position="117"/>
        <end position="147"/>
    </location>
</feature>
<reference evidence="5" key="1">
    <citation type="submission" date="2018-04" db="EMBL/GenBank/DDBJ databases">
        <authorList>
            <person name="Cornet L."/>
        </authorList>
    </citation>
    <scope>NUCLEOTIDE SEQUENCE [LARGE SCALE GENOMIC DNA]</scope>
</reference>
<dbReference type="Pfam" id="PF12796">
    <property type="entry name" value="Ank_2"/>
    <property type="match status" value="2"/>
</dbReference>
<feature type="repeat" description="ANK" evidence="3">
    <location>
        <begin position="148"/>
        <end position="180"/>
    </location>
</feature>
<dbReference type="AlphaFoldDB" id="A0A2W4URG1"/>
<dbReference type="PANTHER" id="PTHR24171:SF9">
    <property type="entry name" value="ANKYRIN REPEAT DOMAIN-CONTAINING PROTEIN 39"/>
    <property type="match status" value="1"/>
</dbReference>
<feature type="repeat" description="ANK" evidence="3">
    <location>
        <begin position="335"/>
        <end position="371"/>
    </location>
</feature>
<keyword evidence="2 3" id="KW-0040">ANK repeat</keyword>
<protein>
    <submittedName>
        <fullName evidence="4">Uncharacterized protein</fullName>
    </submittedName>
</protein>
<reference evidence="4 5" key="2">
    <citation type="submission" date="2018-06" db="EMBL/GenBank/DDBJ databases">
        <title>Metagenomic assembly of (sub)arctic Cyanobacteria and their associated microbiome from non-axenic cultures.</title>
        <authorList>
            <person name="Baurain D."/>
        </authorList>
    </citation>
    <scope>NUCLEOTIDE SEQUENCE [LARGE SCALE GENOMIC DNA]</scope>
    <source>
        <strain evidence="4">ULC129bin1</strain>
    </source>
</reference>
<dbReference type="SMART" id="SM00248">
    <property type="entry name" value="ANK"/>
    <property type="match status" value="8"/>
</dbReference>
<dbReference type="PROSITE" id="PS50297">
    <property type="entry name" value="ANK_REP_REGION"/>
    <property type="match status" value="2"/>
</dbReference>
<comment type="caution">
    <text evidence="4">The sequence shown here is derived from an EMBL/GenBank/DDBJ whole genome shotgun (WGS) entry which is preliminary data.</text>
</comment>
<evidence type="ECO:0000313" key="5">
    <source>
        <dbReference type="Proteomes" id="UP000249354"/>
    </source>
</evidence>
<name>A0A2W4URG1_9CYAN</name>
<proteinExistence type="predicted"/>